<accession>A0A239GYB7</accession>
<dbReference type="InterPro" id="IPR038765">
    <property type="entry name" value="Papain-like_cys_pep_sf"/>
</dbReference>
<sequence>MNSRQARSKQTGPALATALFSATLTTALATGPAASASTTATGWTITQANPTAQTAPQKVPGTDIASGADKSSPAAAVVRLANSQVGYHEKGNNCTKYGKWAHHDCSQWCDIFVGWVFSNTGQLKAVGGKVYPGVDDHIKWFENHKRFHHRGAKGGGPHPGDVIFFDFNGHDGADHVGIVVGYDATHVTTVEGNRGDQVKKLTYSRYSRFIWGYGSPAW</sequence>
<dbReference type="OrthoDB" id="3476732at2"/>
<dbReference type="InterPro" id="IPR007921">
    <property type="entry name" value="CHAP_dom"/>
</dbReference>
<protein>
    <submittedName>
        <fullName evidence="4">CHAP domain-containing protein</fullName>
    </submittedName>
</protein>
<proteinExistence type="predicted"/>
<dbReference type="Proteomes" id="UP000198420">
    <property type="component" value="Unassembled WGS sequence"/>
</dbReference>
<feature type="region of interest" description="Disordered" evidence="1">
    <location>
        <begin position="48"/>
        <end position="70"/>
    </location>
</feature>
<feature type="domain" description="Peptidase C51" evidence="3">
    <location>
        <begin position="106"/>
        <end position="193"/>
    </location>
</feature>
<feature type="chain" id="PRO_5039362158" evidence="2">
    <location>
        <begin position="30"/>
        <end position="218"/>
    </location>
</feature>
<evidence type="ECO:0000256" key="2">
    <source>
        <dbReference type="SAM" id="SignalP"/>
    </source>
</evidence>
<evidence type="ECO:0000313" key="4">
    <source>
        <dbReference type="EMBL" id="SNS73865.1"/>
    </source>
</evidence>
<evidence type="ECO:0000313" key="5">
    <source>
        <dbReference type="Proteomes" id="UP000198420"/>
    </source>
</evidence>
<gene>
    <name evidence="4" type="ORF">SAMN06265355_1279</name>
</gene>
<reference evidence="5" key="1">
    <citation type="submission" date="2017-06" db="EMBL/GenBank/DDBJ databases">
        <authorList>
            <person name="Varghese N."/>
            <person name="Submissions S."/>
        </authorList>
    </citation>
    <scope>NUCLEOTIDE SEQUENCE [LARGE SCALE GENOMIC DNA]</scope>
    <source>
        <strain evidence="5">DSM 44485</strain>
    </source>
</reference>
<dbReference type="Pfam" id="PF05257">
    <property type="entry name" value="CHAP"/>
    <property type="match status" value="1"/>
</dbReference>
<dbReference type="SUPFAM" id="SSF54001">
    <property type="entry name" value="Cysteine proteinases"/>
    <property type="match status" value="1"/>
</dbReference>
<name>A0A239GYB7_9ACTN</name>
<evidence type="ECO:0000256" key="1">
    <source>
        <dbReference type="SAM" id="MobiDB-lite"/>
    </source>
</evidence>
<organism evidence="4 5">
    <name type="scientific">Actinomadura mexicana</name>
    <dbReference type="NCBI Taxonomy" id="134959"/>
    <lineage>
        <taxon>Bacteria</taxon>
        <taxon>Bacillati</taxon>
        <taxon>Actinomycetota</taxon>
        <taxon>Actinomycetes</taxon>
        <taxon>Streptosporangiales</taxon>
        <taxon>Thermomonosporaceae</taxon>
        <taxon>Actinomadura</taxon>
    </lineage>
</organism>
<dbReference type="RefSeq" id="WP_089316769.1">
    <property type="nucleotide sequence ID" value="NZ_FZNP01000027.1"/>
</dbReference>
<evidence type="ECO:0000259" key="3">
    <source>
        <dbReference type="Pfam" id="PF05257"/>
    </source>
</evidence>
<keyword evidence="5" id="KW-1185">Reference proteome</keyword>
<keyword evidence="2" id="KW-0732">Signal</keyword>
<dbReference type="EMBL" id="FZNP01000027">
    <property type="protein sequence ID" value="SNS73865.1"/>
    <property type="molecule type" value="Genomic_DNA"/>
</dbReference>
<dbReference type="AlphaFoldDB" id="A0A239GYB7"/>
<dbReference type="Gene3D" id="3.90.1720.10">
    <property type="entry name" value="endopeptidase domain like (from Nostoc punctiforme)"/>
    <property type="match status" value="1"/>
</dbReference>
<feature type="signal peptide" evidence="2">
    <location>
        <begin position="1"/>
        <end position="29"/>
    </location>
</feature>